<keyword evidence="6 9" id="KW-0326">Glycosidase</keyword>
<feature type="region of interest" description="Disordered" evidence="10">
    <location>
        <begin position="49"/>
        <end position="70"/>
    </location>
</feature>
<dbReference type="Pfam" id="PF00150">
    <property type="entry name" value="Cellulase"/>
    <property type="match status" value="1"/>
</dbReference>
<evidence type="ECO:0000256" key="3">
    <source>
        <dbReference type="ARBA" id="ARBA00022801"/>
    </source>
</evidence>
<dbReference type="SUPFAM" id="SSF81296">
    <property type="entry name" value="E set domains"/>
    <property type="match status" value="1"/>
</dbReference>
<dbReference type="InterPro" id="IPR017853">
    <property type="entry name" value="GH"/>
</dbReference>
<dbReference type="GO" id="GO:0009986">
    <property type="term" value="C:cell surface"/>
    <property type="evidence" value="ECO:0007669"/>
    <property type="project" value="TreeGrafter"/>
</dbReference>
<comment type="caution">
    <text evidence="13">The sequence shown here is derived from an EMBL/GenBank/DDBJ whole genome shotgun (WGS) entry which is preliminary data.</text>
</comment>
<dbReference type="InterPro" id="IPR001547">
    <property type="entry name" value="Glyco_hydro_5"/>
</dbReference>
<comment type="similarity">
    <text evidence="1 9">Belongs to the glycosyl hydrolase 5 (cellulase A) family.</text>
</comment>
<keyword evidence="5" id="KW-0119">Carbohydrate metabolism</keyword>
<dbReference type="GO" id="GO:0008422">
    <property type="term" value="F:beta-glucosidase activity"/>
    <property type="evidence" value="ECO:0007669"/>
    <property type="project" value="TreeGrafter"/>
</dbReference>
<evidence type="ECO:0000313" key="13">
    <source>
        <dbReference type="EMBL" id="KAK0727720.1"/>
    </source>
</evidence>
<name>A0AA40B4R4_9PEZI</name>
<keyword evidence="14" id="KW-1185">Reference proteome</keyword>
<gene>
    <name evidence="13" type="ORF">B0T26DRAFT_738309</name>
</gene>
<keyword evidence="7" id="KW-0961">Cell wall biogenesis/degradation</keyword>
<evidence type="ECO:0000256" key="9">
    <source>
        <dbReference type="RuleBase" id="RU361153"/>
    </source>
</evidence>
<dbReference type="Pfam" id="PF03442">
    <property type="entry name" value="CBM_X2"/>
    <property type="match status" value="1"/>
</dbReference>
<evidence type="ECO:0000256" key="5">
    <source>
        <dbReference type="ARBA" id="ARBA00023277"/>
    </source>
</evidence>
<keyword evidence="8" id="KW-0624">Polysaccharide degradation</keyword>
<dbReference type="GO" id="GO:0071555">
    <property type="term" value="P:cell wall organization"/>
    <property type="evidence" value="ECO:0007669"/>
    <property type="project" value="UniProtKB-KW"/>
</dbReference>
<dbReference type="Proteomes" id="UP001172101">
    <property type="component" value="Unassembled WGS sequence"/>
</dbReference>
<organism evidence="13 14">
    <name type="scientific">Lasiosphaeria miniovina</name>
    <dbReference type="NCBI Taxonomy" id="1954250"/>
    <lineage>
        <taxon>Eukaryota</taxon>
        <taxon>Fungi</taxon>
        <taxon>Dikarya</taxon>
        <taxon>Ascomycota</taxon>
        <taxon>Pezizomycotina</taxon>
        <taxon>Sordariomycetes</taxon>
        <taxon>Sordariomycetidae</taxon>
        <taxon>Sordariales</taxon>
        <taxon>Lasiosphaeriaceae</taxon>
        <taxon>Lasiosphaeria</taxon>
    </lineage>
</organism>
<evidence type="ECO:0000259" key="11">
    <source>
        <dbReference type="Pfam" id="PF00150"/>
    </source>
</evidence>
<dbReference type="Gene3D" id="3.20.20.80">
    <property type="entry name" value="Glycosidases"/>
    <property type="match status" value="1"/>
</dbReference>
<evidence type="ECO:0000259" key="12">
    <source>
        <dbReference type="Pfam" id="PF03442"/>
    </source>
</evidence>
<dbReference type="Gene3D" id="2.60.40.10">
    <property type="entry name" value="Immunoglobulins"/>
    <property type="match status" value="1"/>
</dbReference>
<proteinExistence type="inferred from homology"/>
<dbReference type="InterPro" id="IPR005102">
    <property type="entry name" value="Carbo-bd_X2"/>
</dbReference>
<evidence type="ECO:0000256" key="4">
    <source>
        <dbReference type="ARBA" id="ARBA00023001"/>
    </source>
</evidence>
<evidence type="ECO:0000256" key="1">
    <source>
        <dbReference type="ARBA" id="ARBA00005641"/>
    </source>
</evidence>
<dbReference type="InterPro" id="IPR013783">
    <property type="entry name" value="Ig-like_fold"/>
</dbReference>
<dbReference type="PANTHER" id="PTHR31297:SF41">
    <property type="entry name" value="ENDOGLUCANASE, PUTATIVE (AFU_ORTHOLOGUE AFUA_5G01830)-RELATED"/>
    <property type="match status" value="1"/>
</dbReference>
<keyword evidence="4" id="KW-0136">Cellulose degradation</keyword>
<keyword evidence="2" id="KW-0732">Signal</keyword>
<dbReference type="AlphaFoldDB" id="A0AA40B4R4"/>
<dbReference type="InterPro" id="IPR014756">
    <property type="entry name" value="Ig_E-set"/>
</dbReference>
<feature type="domain" description="Carbohydrate binding X2" evidence="12">
    <location>
        <begin position="362"/>
        <end position="449"/>
    </location>
</feature>
<accession>A0AA40B4R4</accession>
<dbReference type="GO" id="GO:0005576">
    <property type="term" value="C:extracellular region"/>
    <property type="evidence" value="ECO:0007669"/>
    <property type="project" value="TreeGrafter"/>
</dbReference>
<dbReference type="GO" id="GO:0030245">
    <property type="term" value="P:cellulose catabolic process"/>
    <property type="evidence" value="ECO:0007669"/>
    <property type="project" value="UniProtKB-KW"/>
</dbReference>
<dbReference type="EMBL" id="JAUIRO010000002">
    <property type="protein sequence ID" value="KAK0727720.1"/>
    <property type="molecule type" value="Genomic_DNA"/>
</dbReference>
<evidence type="ECO:0000256" key="8">
    <source>
        <dbReference type="ARBA" id="ARBA00023326"/>
    </source>
</evidence>
<dbReference type="InterPro" id="IPR050386">
    <property type="entry name" value="Glycosyl_hydrolase_5"/>
</dbReference>
<evidence type="ECO:0000313" key="14">
    <source>
        <dbReference type="Proteomes" id="UP001172101"/>
    </source>
</evidence>
<dbReference type="SUPFAM" id="SSF51445">
    <property type="entry name" value="(Trans)glycosidases"/>
    <property type="match status" value="1"/>
</dbReference>
<feature type="compositionally biased region" description="Polar residues" evidence="10">
    <location>
        <begin position="51"/>
        <end position="70"/>
    </location>
</feature>
<dbReference type="RefSeq" id="XP_060300575.1">
    <property type="nucleotide sequence ID" value="XM_060443579.1"/>
</dbReference>
<dbReference type="PANTHER" id="PTHR31297">
    <property type="entry name" value="GLUCAN ENDO-1,6-BETA-GLUCOSIDASE B"/>
    <property type="match status" value="1"/>
</dbReference>
<sequence length="568" mass="61251">MRIKDAVVLGFATSQFVAAGPASSSKPTKKGSLSPISAQDWIKAASPGWNAGNTLDATPNEGSWNNPPLQGSTLDHVKAAGFKSVRIPVTYTEHFTTGSPSWTINSTWLQRVSDVIDMATSRGLYVITNMHHDSWGWVDVSKPDANQTMIQEKFYAAWLQIGKTLHCKSSLVAFEPINEPPGNNAADGANLNKLNGLFIKALADSGNSKRVVTLSGLGMSIDKIQWFKAPENMTNPWAFQFHFYSPCKGKTVWGSDADKAAIDADLLSVRGNFTDVPLLMGEFSASQLNCEAAARWKWYDYVVRKSTALGITTMLWDNGLDNLARESGEWRDHIAVDIITSTVKGVNNSLADSTVDASATSQTSSAYIFNKVGSALADQTLSFLLNGNTFKSLAVGGVALRSGEDYTISGSSVTFKGGFLTNYLSANAVPGTKANVTVEFSAGAPSQVELVQWDVPALASYSSAAKSVPTGSDLWVPIVWKGLHKVAAVAISTSDGAYLVDDWTKWLPPLQQGRGTFNSQWNFDFDHFTITSQAVSAVIAAGKNATFTIEFYPRRAGNENSVEYTLTV</sequence>
<reference evidence="13" key="1">
    <citation type="submission" date="2023-06" db="EMBL/GenBank/DDBJ databases">
        <title>Genome-scale phylogeny and comparative genomics of the fungal order Sordariales.</title>
        <authorList>
            <consortium name="Lawrence Berkeley National Laboratory"/>
            <person name="Hensen N."/>
            <person name="Bonometti L."/>
            <person name="Westerberg I."/>
            <person name="Brannstrom I.O."/>
            <person name="Guillou S."/>
            <person name="Cros-Aarteil S."/>
            <person name="Calhoun S."/>
            <person name="Haridas S."/>
            <person name="Kuo A."/>
            <person name="Mondo S."/>
            <person name="Pangilinan J."/>
            <person name="Riley R."/>
            <person name="LaButti K."/>
            <person name="Andreopoulos B."/>
            <person name="Lipzen A."/>
            <person name="Chen C."/>
            <person name="Yanf M."/>
            <person name="Daum C."/>
            <person name="Ng V."/>
            <person name="Clum A."/>
            <person name="Steindorff A."/>
            <person name="Ohm R."/>
            <person name="Martin F."/>
            <person name="Silar P."/>
            <person name="Natvig D."/>
            <person name="Lalanne C."/>
            <person name="Gautier V."/>
            <person name="Ament-velasquez S.L."/>
            <person name="Kruys A."/>
            <person name="Hutchinson M.I."/>
            <person name="Powell A.J."/>
            <person name="Barry K."/>
            <person name="Miller A.N."/>
            <person name="Grigoriev I.V."/>
            <person name="Debuchy R."/>
            <person name="Gladieux P."/>
            <person name="Thoren M.H."/>
            <person name="Johannesson H."/>
        </authorList>
    </citation>
    <scope>NUCLEOTIDE SEQUENCE</scope>
    <source>
        <strain evidence="13">SMH2392-1A</strain>
    </source>
</reference>
<evidence type="ECO:0000256" key="10">
    <source>
        <dbReference type="SAM" id="MobiDB-lite"/>
    </source>
</evidence>
<feature type="domain" description="Glycoside hydrolase family 5" evidence="11">
    <location>
        <begin position="54"/>
        <end position="319"/>
    </location>
</feature>
<protein>
    <submittedName>
        <fullName evidence="13">Glycoside hydrolase superfamily</fullName>
    </submittedName>
</protein>
<evidence type="ECO:0000256" key="7">
    <source>
        <dbReference type="ARBA" id="ARBA00023316"/>
    </source>
</evidence>
<evidence type="ECO:0000256" key="2">
    <source>
        <dbReference type="ARBA" id="ARBA00022729"/>
    </source>
</evidence>
<evidence type="ECO:0000256" key="6">
    <source>
        <dbReference type="ARBA" id="ARBA00023295"/>
    </source>
</evidence>
<dbReference type="GeneID" id="85326849"/>
<keyword evidence="3 9" id="KW-0378">Hydrolase</keyword>